<comment type="caution">
    <text evidence="5">The sequence shown here is derived from an EMBL/GenBank/DDBJ whole genome shotgun (WGS) entry which is preliminary data.</text>
</comment>
<dbReference type="InterPro" id="IPR001584">
    <property type="entry name" value="Integrase_cat-core"/>
</dbReference>
<dbReference type="AlphaFoldDB" id="A0A699J6J7"/>
<gene>
    <name evidence="5" type="ORF">Tci_585525</name>
</gene>
<dbReference type="InterPro" id="IPR039537">
    <property type="entry name" value="Retrotran_Ty1/copia-like"/>
</dbReference>
<dbReference type="PROSITE" id="PS50994">
    <property type="entry name" value="INTEGRASE"/>
    <property type="match status" value="1"/>
</dbReference>
<feature type="compositionally biased region" description="Pro residues" evidence="3">
    <location>
        <begin position="691"/>
        <end position="706"/>
    </location>
</feature>
<organism evidence="5">
    <name type="scientific">Tanacetum cinerariifolium</name>
    <name type="common">Dalmatian daisy</name>
    <name type="synonym">Chrysanthemum cinerariifolium</name>
    <dbReference type="NCBI Taxonomy" id="118510"/>
    <lineage>
        <taxon>Eukaryota</taxon>
        <taxon>Viridiplantae</taxon>
        <taxon>Streptophyta</taxon>
        <taxon>Embryophyta</taxon>
        <taxon>Tracheophyta</taxon>
        <taxon>Spermatophyta</taxon>
        <taxon>Magnoliopsida</taxon>
        <taxon>eudicotyledons</taxon>
        <taxon>Gunneridae</taxon>
        <taxon>Pentapetalae</taxon>
        <taxon>asterids</taxon>
        <taxon>campanulids</taxon>
        <taxon>Asterales</taxon>
        <taxon>Asteraceae</taxon>
        <taxon>Asteroideae</taxon>
        <taxon>Anthemideae</taxon>
        <taxon>Anthemidinae</taxon>
        <taxon>Tanacetum</taxon>
    </lineage>
</organism>
<name>A0A699J6J7_TANCI</name>
<evidence type="ECO:0000256" key="1">
    <source>
        <dbReference type="ARBA" id="ARBA00022723"/>
    </source>
</evidence>
<evidence type="ECO:0000313" key="5">
    <source>
        <dbReference type="EMBL" id="GFA13553.1"/>
    </source>
</evidence>
<dbReference type="InterPro" id="IPR036397">
    <property type="entry name" value="RNaseH_sf"/>
</dbReference>
<feature type="domain" description="Integrase catalytic" evidence="4">
    <location>
        <begin position="45"/>
        <end position="211"/>
    </location>
</feature>
<dbReference type="PANTHER" id="PTHR42648">
    <property type="entry name" value="TRANSPOSASE, PUTATIVE-RELATED"/>
    <property type="match status" value="1"/>
</dbReference>
<feature type="non-terminal residue" evidence="5">
    <location>
        <position position="733"/>
    </location>
</feature>
<evidence type="ECO:0000256" key="3">
    <source>
        <dbReference type="SAM" id="MobiDB-lite"/>
    </source>
</evidence>
<sequence length="733" mass="80205">MNKLVKGNLVRGLPSKIFQNNHTCVACNKGKQHKASYKAIPSISLITEPLHLLHMDLFGPTSVKSINNKYYCLVITDEYTRFSWVYFLKHKSDTFLILKNFITLVENQFNHKVKAIRCDNGTEFKNANLIELCGSKGIRWDYSNARTSQQNGVAERKNQTLIEAARTMLADSFLPTIFWTEAVATTCYVLNRLLVTKPHAKTPYELLTEDKPSISYLKPFGYHVTILNTSESLGKFDKKSDEGYIVGYSISSKAYRVYNLVSRKIEETMNLIFLENKPFVAGTGQAWMFDIDYLTDSLNYSKVSRTNLSAGSQGDKPANVGSQEDDSDSDDEPDVLIIHSTPTSEVPIIDEALIQHDGKEEADRLGLAFPSLNPNLGVGSVSIGSSVPAGSTPSISAGSTPLLSPCASPNSTDRHSISAGKSHVPTAKPPVSAGRSTSAGRPTDSAGRPVSAGRPSGSAARTPDSAGRILGKVTESASSDRFPRALSVENSYIHDGLTIFDCPKSGIFTSSSYDKDLSGPDANNLESSFDALADPDWVEAMQAEMQQFRNQKVWVLVTLPKGKRAIGTKWILKNKRDARGIVCRNKARLVAHGHKQEEWINYTDVFAPVARLEAIRLFLAFASFIGFKVYQMDVKSAFLYGNIVEEGPDMPLLAHMLNQGDSALIQAPPQEVSPPPRSPVVEPHPSTYHMPSPPRQSSPLPIPFGPEPSSGVASTDPIPDIPSSSRPSEPVLE</sequence>
<feature type="compositionally biased region" description="Low complexity" evidence="3">
    <location>
        <begin position="714"/>
        <end position="733"/>
    </location>
</feature>
<dbReference type="InterPro" id="IPR013103">
    <property type="entry name" value="RVT_2"/>
</dbReference>
<dbReference type="Pfam" id="PF07727">
    <property type="entry name" value="RVT_2"/>
    <property type="match status" value="1"/>
</dbReference>
<dbReference type="GO" id="GO:0015074">
    <property type="term" value="P:DNA integration"/>
    <property type="evidence" value="ECO:0007669"/>
    <property type="project" value="InterPro"/>
</dbReference>
<dbReference type="PANTHER" id="PTHR42648:SF32">
    <property type="entry name" value="RIBONUCLEASE H-LIKE DOMAIN, GAG-PRE-INTEGRASE DOMAIN PROTEIN-RELATED"/>
    <property type="match status" value="1"/>
</dbReference>
<evidence type="ECO:0000259" key="4">
    <source>
        <dbReference type="PROSITE" id="PS50994"/>
    </source>
</evidence>
<reference evidence="5" key="1">
    <citation type="journal article" date="2019" name="Sci. Rep.">
        <title>Draft genome of Tanacetum cinerariifolium, the natural source of mosquito coil.</title>
        <authorList>
            <person name="Yamashiro T."/>
            <person name="Shiraishi A."/>
            <person name="Satake H."/>
            <person name="Nakayama K."/>
        </authorList>
    </citation>
    <scope>NUCLEOTIDE SEQUENCE</scope>
</reference>
<evidence type="ECO:0000256" key="2">
    <source>
        <dbReference type="ARBA" id="ARBA00022801"/>
    </source>
</evidence>
<dbReference type="InterPro" id="IPR012337">
    <property type="entry name" value="RNaseH-like_sf"/>
</dbReference>
<dbReference type="Gene3D" id="3.30.420.10">
    <property type="entry name" value="Ribonuclease H-like superfamily/Ribonuclease H"/>
    <property type="match status" value="1"/>
</dbReference>
<dbReference type="InterPro" id="IPR057670">
    <property type="entry name" value="SH3_retrovirus"/>
</dbReference>
<feature type="compositionally biased region" description="Polar residues" evidence="3">
    <location>
        <begin position="392"/>
        <end position="411"/>
    </location>
</feature>
<dbReference type="Pfam" id="PF00665">
    <property type="entry name" value="rve"/>
    <property type="match status" value="1"/>
</dbReference>
<accession>A0A699J6J7</accession>
<dbReference type="GO" id="GO:0046872">
    <property type="term" value="F:metal ion binding"/>
    <property type="evidence" value="ECO:0007669"/>
    <property type="project" value="UniProtKB-KW"/>
</dbReference>
<feature type="region of interest" description="Disordered" evidence="3">
    <location>
        <begin position="307"/>
        <end position="341"/>
    </location>
</feature>
<feature type="region of interest" description="Disordered" evidence="3">
    <location>
        <begin position="386"/>
        <end position="475"/>
    </location>
</feature>
<dbReference type="SUPFAM" id="SSF53098">
    <property type="entry name" value="Ribonuclease H-like"/>
    <property type="match status" value="1"/>
</dbReference>
<dbReference type="GO" id="GO:0016787">
    <property type="term" value="F:hydrolase activity"/>
    <property type="evidence" value="ECO:0007669"/>
    <property type="project" value="UniProtKB-KW"/>
</dbReference>
<protein>
    <submittedName>
        <fullName evidence="5">Putative ribonuclease H-like domain-containing protein</fullName>
    </submittedName>
</protein>
<feature type="compositionally biased region" description="Acidic residues" evidence="3">
    <location>
        <begin position="323"/>
        <end position="334"/>
    </location>
</feature>
<proteinExistence type="predicted"/>
<dbReference type="Pfam" id="PF25597">
    <property type="entry name" value="SH3_retrovirus"/>
    <property type="match status" value="1"/>
</dbReference>
<dbReference type="EMBL" id="BKCJ010374387">
    <property type="protein sequence ID" value="GFA13553.1"/>
    <property type="molecule type" value="Genomic_DNA"/>
</dbReference>
<keyword evidence="2" id="KW-0378">Hydrolase</keyword>
<dbReference type="GO" id="GO:0003676">
    <property type="term" value="F:nucleic acid binding"/>
    <property type="evidence" value="ECO:0007669"/>
    <property type="project" value="InterPro"/>
</dbReference>
<feature type="region of interest" description="Disordered" evidence="3">
    <location>
        <begin position="666"/>
        <end position="733"/>
    </location>
</feature>
<keyword evidence="1" id="KW-0479">Metal-binding</keyword>